<evidence type="ECO:0000313" key="5">
    <source>
        <dbReference type="EMBL" id="KAG7309892.1"/>
    </source>
</evidence>
<keyword evidence="2" id="KW-0863">Zinc-finger</keyword>
<evidence type="ECO:0000313" key="6">
    <source>
        <dbReference type="Proteomes" id="UP000823941"/>
    </source>
</evidence>
<keyword evidence="6" id="KW-1185">Reference proteome</keyword>
<keyword evidence="1" id="KW-0479">Metal-binding</keyword>
<organism evidence="5 6">
    <name type="scientific">Plutella xylostella</name>
    <name type="common">Diamondback moth</name>
    <name type="synonym">Plutella maculipennis</name>
    <dbReference type="NCBI Taxonomy" id="51655"/>
    <lineage>
        <taxon>Eukaryota</taxon>
        <taxon>Metazoa</taxon>
        <taxon>Ecdysozoa</taxon>
        <taxon>Arthropoda</taxon>
        <taxon>Hexapoda</taxon>
        <taxon>Insecta</taxon>
        <taxon>Pterygota</taxon>
        <taxon>Neoptera</taxon>
        <taxon>Endopterygota</taxon>
        <taxon>Lepidoptera</taxon>
        <taxon>Glossata</taxon>
        <taxon>Ditrysia</taxon>
        <taxon>Yponomeutoidea</taxon>
        <taxon>Plutellidae</taxon>
        <taxon>Plutella</taxon>
    </lineage>
</organism>
<name>A0ABQ7QXW3_PLUXY</name>
<reference evidence="5 6" key="1">
    <citation type="submission" date="2021-06" db="EMBL/GenBank/DDBJ databases">
        <title>A haploid diamondback moth (Plutella xylostella L.) genome assembly resolves 31 chromosomes and identifies a diamide resistance mutation.</title>
        <authorList>
            <person name="Ward C.M."/>
            <person name="Perry K.D."/>
            <person name="Baker G."/>
            <person name="Powis K."/>
            <person name="Heckel D.G."/>
            <person name="Baxter S.W."/>
        </authorList>
    </citation>
    <scope>NUCLEOTIDE SEQUENCE [LARGE SCALE GENOMIC DNA]</scope>
    <source>
        <strain evidence="5 6">LV</strain>
        <tissue evidence="5">Single pupa</tissue>
    </source>
</reference>
<dbReference type="Pfam" id="PF04500">
    <property type="entry name" value="FLYWCH"/>
    <property type="match status" value="1"/>
</dbReference>
<evidence type="ECO:0000256" key="3">
    <source>
        <dbReference type="ARBA" id="ARBA00022833"/>
    </source>
</evidence>
<evidence type="ECO:0000256" key="1">
    <source>
        <dbReference type="ARBA" id="ARBA00022723"/>
    </source>
</evidence>
<feature type="domain" description="FLYWCH-type" evidence="4">
    <location>
        <begin position="8"/>
        <end position="67"/>
    </location>
</feature>
<dbReference type="Gene3D" id="2.20.25.240">
    <property type="match status" value="1"/>
</dbReference>
<accession>A0ABQ7QXW3</accession>
<evidence type="ECO:0000256" key="2">
    <source>
        <dbReference type="ARBA" id="ARBA00022771"/>
    </source>
</evidence>
<sequence>MYIDYPEFLTSQNGKRMISLGGYTFVCQTTMGQKARWWCSTHHKKQCRAVLHTLGDEIVYIRNEHNHAKKQMNTAIATISYLV</sequence>
<dbReference type="InterPro" id="IPR007588">
    <property type="entry name" value="Znf_FLYWCH"/>
</dbReference>
<evidence type="ECO:0000259" key="4">
    <source>
        <dbReference type="Pfam" id="PF04500"/>
    </source>
</evidence>
<proteinExistence type="predicted"/>
<dbReference type="EMBL" id="JAHIBW010000006">
    <property type="protein sequence ID" value="KAG7309892.1"/>
    <property type="molecule type" value="Genomic_DNA"/>
</dbReference>
<dbReference type="Proteomes" id="UP000823941">
    <property type="component" value="Chromosome 6"/>
</dbReference>
<comment type="caution">
    <text evidence="5">The sequence shown here is derived from an EMBL/GenBank/DDBJ whole genome shotgun (WGS) entry which is preliminary data.</text>
</comment>
<protein>
    <recommendedName>
        <fullName evidence="4">FLYWCH-type domain-containing protein</fullName>
    </recommendedName>
</protein>
<gene>
    <name evidence="5" type="ORF">JYU34_004406</name>
</gene>
<keyword evidence="3" id="KW-0862">Zinc</keyword>